<name>A0A9J5X505_SOLCO</name>
<comment type="caution">
    <text evidence="1">The sequence shown here is derived from an EMBL/GenBank/DDBJ whole genome shotgun (WGS) entry which is preliminary data.</text>
</comment>
<evidence type="ECO:0000313" key="1">
    <source>
        <dbReference type="EMBL" id="KAG5582986.1"/>
    </source>
</evidence>
<reference evidence="1 2" key="1">
    <citation type="submission" date="2020-09" db="EMBL/GenBank/DDBJ databases">
        <title>De no assembly of potato wild relative species, Solanum commersonii.</title>
        <authorList>
            <person name="Cho K."/>
        </authorList>
    </citation>
    <scope>NUCLEOTIDE SEQUENCE [LARGE SCALE GENOMIC DNA]</scope>
    <source>
        <strain evidence="1">LZ3.2</strain>
        <tissue evidence="1">Leaf</tissue>
    </source>
</reference>
<dbReference type="EMBL" id="JACXVP010000010">
    <property type="protein sequence ID" value="KAG5582986.1"/>
    <property type="molecule type" value="Genomic_DNA"/>
</dbReference>
<dbReference type="OrthoDB" id="10535966at2759"/>
<dbReference type="Proteomes" id="UP000824120">
    <property type="component" value="Chromosome 10"/>
</dbReference>
<proteinExistence type="predicted"/>
<protein>
    <submittedName>
        <fullName evidence="1">Uncharacterized protein</fullName>
    </submittedName>
</protein>
<gene>
    <name evidence="1" type="ORF">H5410_053613</name>
</gene>
<accession>A0A9J5X505</accession>
<sequence length="60" mass="7195">MELGTMQRFRTSYEIAQFSISKPLELASMTDKVFWDLTEDGKYSNRLQYRSVKTFLRRSH</sequence>
<organism evidence="1 2">
    <name type="scientific">Solanum commersonii</name>
    <name type="common">Commerson's wild potato</name>
    <name type="synonym">Commerson's nightshade</name>
    <dbReference type="NCBI Taxonomy" id="4109"/>
    <lineage>
        <taxon>Eukaryota</taxon>
        <taxon>Viridiplantae</taxon>
        <taxon>Streptophyta</taxon>
        <taxon>Embryophyta</taxon>
        <taxon>Tracheophyta</taxon>
        <taxon>Spermatophyta</taxon>
        <taxon>Magnoliopsida</taxon>
        <taxon>eudicotyledons</taxon>
        <taxon>Gunneridae</taxon>
        <taxon>Pentapetalae</taxon>
        <taxon>asterids</taxon>
        <taxon>lamiids</taxon>
        <taxon>Solanales</taxon>
        <taxon>Solanaceae</taxon>
        <taxon>Solanoideae</taxon>
        <taxon>Solaneae</taxon>
        <taxon>Solanum</taxon>
    </lineage>
</organism>
<dbReference type="AlphaFoldDB" id="A0A9J5X505"/>
<keyword evidence="2" id="KW-1185">Reference proteome</keyword>
<evidence type="ECO:0000313" key="2">
    <source>
        <dbReference type="Proteomes" id="UP000824120"/>
    </source>
</evidence>